<dbReference type="InterPro" id="IPR057727">
    <property type="entry name" value="WCX_dom"/>
</dbReference>
<proteinExistence type="predicted"/>
<dbReference type="PANTHER" id="PTHR34580:SF1">
    <property type="entry name" value="PROTEIN PAFC"/>
    <property type="match status" value="1"/>
</dbReference>
<evidence type="ECO:0000259" key="1">
    <source>
        <dbReference type="Pfam" id="PF13280"/>
    </source>
</evidence>
<name>A0ABW1SPD4_9LACO</name>
<accession>A0ABW1SPD4</accession>
<organism evidence="3 4">
    <name type="scientific">Levilactobacillus tongjiangensis</name>
    <dbReference type="NCBI Taxonomy" id="2486023"/>
    <lineage>
        <taxon>Bacteria</taxon>
        <taxon>Bacillati</taxon>
        <taxon>Bacillota</taxon>
        <taxon>Bacilli</taxon>
        <taxon>Lactobacillales</taxon>
        <taxon>Lactobacillaceae</taxon>
        <taxon>Levilactobacillus</taxon>
    </lineage>
</organism>
<protein>
    <submittedName>
        <fullName evidence="3">Helix-turn-helix transcriptional regulator</fullName>
    </submittedName>
</protein>
<dbReference type="RefSeq" id="WP_225426640.1">
    <property type="nucleotide sequence ID" value="NZ_JBHSSK010000007.1"/>
</dbReference>
<feature type="domain" description="WCX" evidence="2">
    <location>
        <begin position="250"/>
        <end position="309"/>
    </location>
</feature>
<dbReference type="PANTHER" id="PTHR34580">
    <property type="match status" value="1"/>
</dbReference>
<evidence type="ECO:0000259" key="2">
    <source>
        <dbReference type="Pfam" id="PF25583"/>
    </source>
</evidence>
<dbReference type="Pfam" id="PF13280">
    <property type="entry name" value="WYL"/>
    <property type="match status" value="1"/>
</dbReference>
<dbReference type="InterPro" id="IPR051534">
    <property type="entry name" value="CBASS_pafABC_assoc_protein"/>
</dbReference>
<reference evidence="4" key="1">
    <citation type="journal article" date="2019" name="Int. J. Syst. Evol. Microbiol.">
        <title>The Global Catalogue of Microorganisms (GCM) 10K type strain sequencing project: providing services to taxonomists for standard genome sequencing and annotation.</title>
        <authorList>
            <consortium name="The Broad Institute Genomics Platform"/>
            <consortium name="The Broad Institute Genome Sequencing Center for Infectious Disease"/>
            <person name="Wu L."/>
            <person name="Ma J."/>
        </authorList>
    </citation>
    <scope>NUCLEOTIDE SEQUENCE [LARGE SCALE GENOMIC DNA]</scope>
    <source>
        <strain evidence="4">CCM 8905</strain>
    </source>
</reference>
<sequence length="315" mass="36326">MQSNQRIAELLVRLMVGETLKQGELESRYGVSRRTSQRDLAYIRRALSEYAAGDLVEDQGTYRLSRQSESTDSAMVLTASNILLGSRALNQPELTATLSYLSSNLSPEMQLAVRQQLKLSRGSYVPLSRAKPLLHRLREVTTSIAQNQKMVFSYRSSRLEEMTAQIHHAQPVALFFETFYFYVAMYSEEHHGYWLYRLDRIEDILEKLPGEKLDYDERFSLQEHRHYTYLLDSGSMTQVRFIYRNYIQTVLDHFPDSRVIKTNADGSHVVEAYIKVDGAMLWLMSQGAGLQVLSPPSLVKRMRDALAAAYRQYDE</sequence>
<dbReference type="InterPro" id="IPR026881">
    <property type="entry name" value="WYL_dom"/>
</dbReference>
<dbReference type="PROSITE" id="PS52050">
    <property type="entry name" value="WYL"/>
    <property type="match status" value="1"/>
</dbReference>
<keyword evidence="4" id="KW-1185">Reference proteome</keyword>
<dbReference type="Pfam" id="PF25583">
    <property type="entry name" value="WCX"/>
    <property type="match status" value="1"/>
</dbReference>
<evidence type="ECO:0000313" key="4">
    <source>
        <dbReference type="Proteomes" id="UP001596254"/>
    </source>
</evidence>
<dbReference type="EMBL" id="JBHSSK010000007">
    <property type="protein sequence ID" value="MFC6206371.1"/>
    <property type="molecule type" value="Genomic_DNA"/>
</dbReference>
<gene>
    <name evidence="3" type="ORF">ACFP1G_02615</name>
</gene>
<feature type="domain" description="WYL" evidence="1">
    <location>
        <begin position="137"/>
        <end position="204"/>
    </location>
</feature>
<evidence type="ECO:0000313" key="3">
    <source>
        <dbReference type="EMBL" id="MFC6206371.1"/>
    </source>
</evidence>
<dbReference type="Proteomes" id="UP001596254">
    <property type="component" value="Unassembled WGS sequence"/>
</dbReference>
<comment type="caution">
    <text evidence="3">The sequence shown here is derived from an EMBL/GenBank/DDBJ whole genome shotgun (WGS) entry which is preliminary data.</text>
</comment>